<protein>
    <submittedName>
        <fullName evidence="3">DUF4129 domain-containing protein</fullName>
    </submittedName>
</protein>
<dbReference type="Pfam" id="PF13559">
    <property type="entry name" value="DUF4129"/>
    <property type="match status" value="1"/>
</dbReference>
<evidence type="ECO:0000256" key="1">
    <source>
        <dbReference type="SAM" id="Phobius"/>
    </source>
</evidence>
<dbReference type="InterPro" id="IPR025403">
    <property type="entry name" value="TgpA-like_C"/>
</dbReference>
<keyword evidence="4" id="KW-1185">Reference proteome</keyword>
<dbReference type="Proteomes" id="UP001232536">
    <property type="component" value="Unassembled WGS sequence"/>
</dbReference>
<gene>
    <name evidence="3" type="ORF">Q6348_15415</name>
</gene>
<proteinExistence type="predicted"/>
<evidence type="ECO:0000259" key="2">
    <source>
        <dbReference type="Pfam" id="PF13559"/>
    </source>
</evidence>
<organism evidence="3 4">
    <name type="scientific">Actinotalea lenta</name>
    <dbReference type="NCBI Taxonomy" id="3064654"/>
    <lineage>
        <taxon>Bacteria</taxon>
        <taxon>Bacillati</taxon>
        <taxon>Actinomycetota</taxon>
        <taxon>Actinomycetes</taxon>
        <taxon>Micrococcales</taxon>
        <taxon>Cellulomonadaceae</taxon>
        <taxon>Actinotalea</taxon>
    </lineage>
</organism>
<dbReference type="RefSeq" id="WP_304602278.1">
    <property type="nucleotide sequence ID" value="NZ_JAUQYO010000001.1"/>
</dbReference>
<name>A0ABT9DCH8_9CELL</name>
<accession>A0ABT9DCH8</accession>
<reference evidence="3 4" key="1">
    <citation type="submission" date="2023-07" db="EMBL/GenBank/DDBJ databases">
        <title>Description of novel actinomycetes strains, isolated from tidal flat sediment.</title>
        <authorList>
            <person name="Lu C."/>
        </authorList>
    </citation>
    <scope>NUCLEOTIDE SEQUENCE [LARGE SCALE GENOMIC DNA]</scope>
    <source>
        <strain evidence="3 4">SYSU T00b441</strain>
    </source>
</reference>
<keyword evidence="1" id="KW-1133">Transmembrane helix</keyword>
<feature type="domain" description="Protein-glutamine gamma-glutamyltransferase-like C-terminal" evidence="2">
    <location>
        <begin position="139"/>
        <end position="202"/>
    </location>
</feature>
<comment type="caution">
    <text evidence="3">The sequence shown here is derived from an EMBL/GenBank/DDBJ whole genome shotgun (WGS) entry which is preliminary data.</text>
</comment>
<feature type="transmembrane region" description="Helical" evidence="1">
    <location>
        <begin position="71"/>
        <end position="93"/>
    </location>
</feature>
<evidence type="ECO:0000313" key="3">
    <source>
        <dbReference type="EMBL" id="MDO8108586.1"/>
    </source>
</evidence>
<dbReference type="EMBL" id="JAUQYP010000002">
    <property type="protein sequence ID" value="MDO8108586.1"/>
    <property type="molecule type" value="Genomic_DNA"/>
</dbReference>
<sequence length="226" mass="23993">MTATAPVSGLLAALSTDVPVDPDADQARRWLEAELLDPVYHHSPSLLERLLAWVQEQIANIGPALARVDPLVAGSVVVGVAVLVAVVALLVAGPVRRSRGTERGSHEVLADETRSAAELRSAADTHAAAGRLDAAVLDRFRALLRSLEERAVLDPRPGRTAHEAAEAGAVRFPERAADLRAAGRLFDDVCYGDSHADGAGYRWIAGLDDEIARTRPDARTLEVAPA</sequence>
<evidence type="ECO:0000313" key="4">
    <source>
        <dbReference type="Proteomes" id="UP001232536"/>
    </source>
</evidence>
<keyword evidence="1" id="KW-0812">Transmembrane</keyword>
<keyword evidence="1" id="KW-0472">Membrane</keyword>